<dbReference type="RefSeq" id="XP_062728869.1">
    <property type="nucleotide sequence ID" value="XM_062881681.1"/>
</dbReference>
<feature type="compositionally biased region" description="Acidic residues" evidence="1">
    <location>
        <begin position="87"/>
        <end position="99"/>
    </location>
</feature>
<dbReference type="Proteomes" id="UP001322138">
    <property type="component" value="Unassembled WGS sequence"/>
</dbReference>
<reference evidence="3 4" key="1">
    <citation type="journal article" date="2023" name="bioRxiv">
        <title>High-quality genome assemblies of four members of thePodospora anserinaspecies complex.</title>
        <authorList>
            <person name="Ament-Velasquez S.L."/>
            <person name="Vogan A.A."/>
            <person name="Wallerman O."/>
            <person name="Hartmann F."/>
            <person name="Gautier V."/>
            <person name="Silar P."/>
            <person name="Giraud T."/>
            <person name="Johannesson H."/>
        </authorList>
    </citation>
    <scope>NUCLEOTIDE SEQUENCE [LARGE SCALE GENOMIC DNA]</scope>
    <source>
        <strain evidence="3 4">CBS 112042</strain>
    </source>
</reference>
<evidence type="ECO:0000313" key="3">
    <source>
        <dbReference type="EMBL" id="KAK4639893.1"/>
    </source>
</evidence>
<organism evidence="3 4">
    <name type="scientific">Podospora bellae-mahoneyi</name>
    <dbReference type="NCBI Taxonomy" id="2093777"/>
    <lineage>
        <taxon>Eukaryota</taxon>
        <taxon>Fungi</taxon>
        <taxon>Dikarya</taxon>
        <taxon>Ascomycota</taxon>
        <taxon>Pezizomycotina</taxon>
        <taxon>Sordariomycetes</taxon>
        <taxon>Sordariomycetidae</taxon>
        <taxon>Sordariales</taxon>
        <taxon>Podosporaceae</taxon>
        <taxon>Podospora</taxon>
    </lineage>
</organism>
<gene>
    <name evidence="3" type="ORF">QC761_700885</name>
</gene>
<proteinExistence type="predicted"/>
<evidence type="ECO:0000313" key="4">
    <source>
        <dbReference type="Proteomes" id="UP001322138"/>
    </source>
</evidence>
<keyword evidence="2" id="KW-0732">Signal</keyword>
<sequence length="129" mass="13540">MGNLESMHSLQISPQTYDLIHRPIKMKYTLSLVSLLGLFATLTTAQDGPDKGVTATPTNTGFQASVSGGVSFDINGKNKTFGFNEVFGDDDSDSDDEDDQPKSGASEMIVRSSGLLVAGVIVGAGVIIL</sequence>
<protein>
    <submittedName>
        <fullName evidence="3">Uncharacterized protein</fullName>
    </submittedName>
</protein>
<name>A0ABR0F7A3_9PEZI</name>
<dbReference type="GeneID" id="87901163"/>
<keyword evidence="4" id="KW-1185">Reference proteome</keyword>
<dbReference type="EMBL" id="JAFFGZ010000009">
    <property type="protein sequence ID" value="KAK4639893.1"/>
    <property type="molecule type" value="Genomic_DNA"/>
</dbReference>
<evidence type="ECO:0000256" key="1">
    <source>
        <dbReference type="SAM" id="MobiDB-lite"/>
    </source>
</evidence>
<feature type="chain" id="PRO_5046264220" evidence="2">
    <location>
        <begin position="46"/>
        <end position="129"/>
    </location>
</feature>
<comment type="caution">
    <text evidence="3">The sequence shown here is derived from an EMBL/GenBank/DDBJ whole genome shotgun (WGS) entry which is preliminary data.</text>
</comment>
<accession>A0ABR0F7A3</accession>
<evidence type="ECO:0000256" key="2">
    <source>
        <dbReference type="SAM" id="SignalP"/>
    </source>
</evidence>
<feature type="signal peptide" evidence="2">
    <location>
        <begin position="1"/>
        <end position="45"/>
    </location>
</feature>
<feature type="region of interest" description="Disordered" evidence="1">
    <location>
        <begin position="85"/>
        <end position="106"/>
    </location>
</feature>